<evidence type="ECO:0000313" key="1">
    <source>
        <dbReference type="EMBL" id="BBE11154.1"/>
    </source>
</evidence>
<evidence type="ECO:0000313" key="2">
    <source>
        <dbReference type="Proteomes" id="UP000218890"/>
    </source>
</evidence>
<organism evidence="1 2">
    <name type="scientific">Halorhodospira halochloris</name>
    <name type="common">Ectothiorhodospira halochloris</name>
    <dbReference type="NCBI Taxonomy" id="1052"/>
    <lineage>
        <taxon>Bacteria</taxon>
        <taxon>Pseudomonadati</taxon>
        <taxon>Pseudomonadota</taxon>
        <taxon>Gammaproteobacteria</taxon>
        <taxon>Chromatiales</taxon>
        <taxon>Ectothiorhodospiraceae</taxon>
        <taxon>Halorhodospira</taxon>
    </lineage>
</organism>
<dbReference type="KEGG" id="hhk:HH1059_20400"/>
<proteinExistence type="predicted"/>
<dbReference type="AlphaFoldDB" id="A0A2Z6F037"/>
<reference evidence="1" key="1">
    <citation type="submission" date="2016-02" db="EMBL/GenBank/DDBJ databases">
        <title>Halorhodospira halochloris DSM-1059 complete genome, version 2.</title>
        <authorList>
            <person name="Tsukatani Y."/>
        </authorList>
    </citation>
    <scope>NUCLEOTIDE SEQUENCE</scope>
    <source>
        <strain evidence="1">DSM 1059</strain>
    </source>
</reference>
<protein>
    <submittedName>
        <fullName evidence="1">Uncharacterized protein</fullName>
    </submittedName>
</protein>
<sequence length="68" mass="7806">MRIRGTKTLNAHALALSYLGESFIRLHRNVVNASDDLYLRWRLVTVQRALPVSRPRASRGWASQSRSE</sequence>
<accession>A0A2Z6F037</accession>
<gene>
    <name evidence="1" type="ORF">HH1059_20400</name>
</gene>
<dbReference type="Proteomes" id="UP000218890">
    <property type="component" value="Chromosome"/>
</dbReference>
<name>A0A2Z6F037_HALHR</name>
<keyword evidence="2" id="KW-1185">Reference proteome</keyword>
<dbReference type="EMBL" id="AP017372">
    <property type="protein sequence ID" value="BBE11154.1"/>
    <property type="molecule type" value="Genomic_DNA"/>
</dbReference>